<dbReference type="STRING" id="1283841.A0A084R1E5"/>
<feature type="compositionally biased region" description="Low complexity" evidence="1">
    <location>
        <begin position="134"/>
        <end position="150"/>
    </location>
</feature>
<feature type="compositionally biased region" description="Pro residues" evidence="1">
    <location>
        <begin position="85"/>
        <end position="94"/>
    </location>
</feature>
<evidence type="ECO:0000313" key="3">
    <source>
        <dbReference type="Proteomes" id="UP000028524"/>
    </source>
</evidence>
<dbReference type="EMBL" id="KL659312">
    <property type="protein sequence ID" value="KFA70030.1"/>
    <property type="molecule type" value="Genomic_DNA"/>
</dbReference>
<evidence type="ECO:0000313" key="2">
    <source>
        <dbReference type="EMBL" id="KFA70030.1"/>
    </source>
</evidence>
<sequence>MPAIPVYKSSPINASKASGVTPKTATVQDATDNQEHVHSSVTQITETGYPPAKPGAVPSLPVPTGSVAPASVPQPTPTQKVEHVGPPPPQPGAVPAPTSTAGHAASPPKAGETAQQQHPQTTAMPMPPQMSYPAPTASYSAYGGSSTTTAVPAGFGASNAASSDFSHPPGYHQNINATEFSSDQRAAHDASVANTSLSEDAQGVWGAAKKWAVAASESLAAAEGEVWKRINKE</sequence>
<name>A0A084R1E5_STAC4</name>
<gene>
    <name evidence="2" type="ORF">S40285_02051</name>
</gene>
<dbReference type="OrthoDB" id="5385910at2759"/>
<dbReference type="OMA" id="SHPPGYQ"/>
<feature type="compositionally biased region" description="Polar residues" evidence="1">
    <location>
        <begin position="10"/>
        <end position="31"/>
    </location>
</feature>
<dbReference type="AlphaFoldDB" id="A0A084R1E5"/>
<dbReference type="Proteomes" id="UP000028524">
    <property type="component" value="Unassembled WGS sequence"/>
</dbReference>
<protein>
    <submittedName>
        <fullName evidence="2">Uncharacterized protein</fullName>
    </submittedName>
</protein>
<keyword evidence="3" id="KW-1185">Reference proteome</keyword>
<feature type="compositionally biased region" description="Polar residues" evidence="1">
    <location>
        <begin position="173"/>
        <end position="184"/>
    </location>
</feature>
<organism evidence="2 3">
    <name type="scientific">Stachybotrys chlorohalonatus (strain IBT 40285)</name>
    <dbReference type="NCBI Taxonomy" id="1283841"/>
    <lineage>
        <taxon>Eukaryota</taxon>
        <taxon>Fungi</taxon>
        <taxon>Dikarya</taxon>
        <taxon>Ascomycota</taxon>
        <taxon>Pezizomycotina</taxon>
        <taxon>Sordariomycetes</taxon>
        <taxon>Hypocreomycetidae</taxon>
        <taxon>Hypocreales</taxon>
        <taxon>Stachybotryaceae</taxon>
        <taxon>Stachybotrys</taxon>
    </lineage>
</organism>
<feature type="region of interest" description="Disordered" evidence="1">
    <location>
        <begin position="1"/>
        <end position="199"/>
    </location>
</feature>
<proteinExistence type="predicted"/>
<evidence type="ECO:0000256" key="1">
    <source>
        <dbReference type="SAM" id="MobiDB-lite"/>
    </source>
</evidence>
<feature type="compositionally biased region" description="Low complexity" evidence="1">
    <location>
        <begin position="113"/>
        <end position="124"/>
    </location>
</feature>
<accession>A0A084R1E5</accession>
<reference evidence="2 3" key="1">
    <citation type="journal article" date="2014" name="BMC Genomics">
        <title>Comparative genome sequencing reveals chemotype-specific gene clusters in the toxigenic black mold Stachybotrys.</title>
        <authorList>
            <person name="Semeiks J."/>
            <person name="Borek D."/>
            <person name="Otwinowski Z."/>
            <person name="Grishin N.V."/>
        </authorList>
    </citation>
    <scope>NUCLEOTIDE SEQUENCE [LARGE SCALE GENOMIC DNA]</scope>
    <source>
        <strain evidence="2 3">IBT 40285</strain>
    </source>
</reference>
<dbReference type="HOGENOM" id="CLU_058869_0_0_1"/>
<dbReference type="InParanoid" id="A0A084R1E5"/>